<feature type="compositionally biased region" description="Basic and acidic residues" evidence="1">
    <location>
        <begin position="107"/>
        <end position="130"/>
    </location>
</feature>
<feature type="compositionally biased region" description="Basic and acidic residues" evidence="1">
    <location>
        <begin position="157"/>
        <end position="169"/>
    </location>
</feature>
<dbReference type="EMBL" id="JARBJD010000080">
    <property type="protein sequence ID" value="KAK2954311.1"/>
    <property type="molecule type" value="Genomic_DNA"/>
</dbReference>
<accession>A0ABQ9XSY3</accession>
<sequence length="196" mass="21890">MIVDDRLIVQLSFKNQPIDFEQDQEQIITDMLTDLEKAEEDGLTMCPLLAIISLNLYKEPGIQKDETFSQQSATPPALKLVEQLPAKQPTLKGKAGKTAKQAATEPIPEKLVKPKEETMEEEKTKSKTEEPPNEAPVAAPVEERFETKPVQKAKAKATIEVDAEIRFSERFQANQQPQRAKGDRDCSEGKRSDAEG</sequence>
<name>A0ABQ9XSY3_9EUKA</name>
<keyword evidence="3" id="KW-1185">Reference proteome</keyword>
<feature type="region of interest" description="Disordered" evidence="1">
    <location>
        <begin position="88"/>
        <end position="196"/>
    </location>
</feature>
<protein>
    <submittedName>
        <fullName evidence="2">Uncharacterized protein</fullName>
    </submittedName>
</protein>
<evidence type="ECO:0000313" key="3">
    <source>
        <dbReference type="Proteomes" id="UP001281761"/>
    </source>
</evidence>
<feature type="compositionally biased region" description="Basic and acidic residues" evidence="1">
    <location>
        <begin position="180"/>
        <end position="196"/>
    </location>
</feature>
<evidence type="ECO:0000313" key="2">
    <source>
        <dbReference type="EMBL" id="KAK2954311.1"/>
    </source>
</evidence>
<dbReference type="Proteomes" id="UP001281761">
    <property type="component" value="Unassembled WGS sequence"/>
</dbReference>
<gene>
    <name evidence="2" type="ORF">BLNAU_10810</name>
</gene>
<feature type="compositionally biased region" description="Low complexity" evidence="1">
    <location>
        <begin position="92"/>
        <end position="104"/>
    </location>
</feature>
<evidence type="ECO:0000256" key="1">
    <source>
        <dbReference type="SAM" id="MobiDB-lite"/>
    </source>
</evidence>
<comment type="caution">
    <text evidence="2">The sequence shown here is derived from an EMBL/GenBank/DDBJ whole genome shotgun (WGS) entry which is preliminary data.</text>
</comment>
<proteinExistence type="predicted"/>
<organism evidence="2 3">
    <name type="scientific">Blattamonas nauphoetae</name>
    <dbReference type="NCBI Taxonomy" id="2049346"/>
    <lineage>
        <taxon>Eukaryota</taxon>
        <taxon>Metamonada</taxon>
        <taxon>Preaxostyla</taxon>
        <taxon>Oxymonadida</taxon>
        <taxon>Blattamonas</taxon>
    </lineage>
</organism>
<reference evidence="2 3" key="1">
    <citation type="journal article" date="2022" name="bioRxiv">
        <title>Genomics of Preaxostyla Flagellates Illuminates Evolutionary Transitions and the Path Towards Mitochondrial Loss.</title>
        <authorList>
            <person name="Novak L.V.F."/>
            <person name="Treitli S.C."/>
            <person name="Pyrih J."/>
            <person name="Halakuc P."/>
            <person name="Pipaliya S.V."/>
            <person name="Vacek V."/>
            <person name="Brzon O."/>
            <person name="Soukal P."/>
            <person name="Eme L."/>
            <person name="Dacks J.B."/>
            <person name="Karnkowska A."/>
            <person name="Elias M."/>
            <person name="Hampl V."/>
        </authorList>
    </citation>
    <scope>NUCLEOTIDE SEQUENCE [LARGE SCALE GENOMIC DNA]</scope>
    <source>
        <strain evidence="2">NAU3</strain>
        <tissue evidence="2">Gut</tissue>
    </source>
</reference>